<proteinExistence type="predicted"/>
<feature type="compositionally biased region" description="Polar residues" evidence="1">
    <location>
        <begin position="135"/>
        <end position="145"/>
    </location>
</feature>
<evidence type="ECO:0000256" key="1">
    <source>
        <dbReference type="SAM" id="MobiDB-lite"/>
    </source>
</evidence>
<sequence length="284" mass="30773">MTPQLARLRFPICKDAEVHTDMIISPYVESTLGSRHSPQDAYTAAYQDDRFHGISSVAEQNPVYPSPAYTRTSILQVEVRRLSDPFTPCSPAASGSRSVPNADRSNVRRIDDTSFPHIVELGSSPGLSLSRPTSHTSLRTPISPTRTDDTAYLSDATVSTLPPSYRTRRSNIPIDRFFVDPSPPPLPDYLPSPPNGSFPVPLSPNPYSVITRPLSNQPSDEQDLAGPNLIANVPAMPRTPRRSIDGGVSLAGGRLDLIAAGSSAVHPGEEHNTVLPPSYDSRRS</sequence>
<gene>
    <name evidence="2" type="ORF">PYCCODRAFT_601641</name>
</gene>
<accession>A0A1Y2J583</accession>
<evidence type="ECO:0000313" key="2">
    <source>
        <dbReference type="EMBL" id="OSD07352.1"/>
    </source>
</evidence>
<dbReference type="OrthoDB" id="2754014at2759"/>
<evidence type="ECO:0000313" key="3">
    <source>
        <dbReference type="Proteomes" id="UP000193067"/>
    </source>
</evidence>
<feature type="compositionally biased region" description="Basic and acidic residues" evidence="1">
    <location>
        <begin position="105"/>
        <end position="114"/>
    </location>
</feature>
<dbReference type="Proteomes" id="UP000193067">
    <property type="component" value="Unassembled WGS sequence"/>
</dbReference>
<keyword evidence="3" id="KW-1185">Reference proteome</keyword>
<dbReference type="AlphaFoldDB" id="A0A1Y2J583"/>
<feature type="region of interest" description="Disordered" evidence="1">
    <location>
        <begin position="88"/>
        <end position="155"/>
    </location>
</feature>
<feature type="region of interest" description="Disordered" evidence="1">
    <location>
        <begin position="261"/>
        <end position="284"/>
    </location>
</feature>
<protein>
    <submittedName>
        <fullName evidence="2">Uncharacterized protein</fullName>
    </submittedName>
</protein>
<feature type="compositionally biased region" description="Low complexity" evidence="1">
    <location>
        <begin position="121"/>
        <end position="134"/>
    </location>
</feature>
<reference evidence="2 3" key="1">
    <citation type="journal article" date="2015" name="Biotechnol. Biofuels">
        <title>Enhanced degradation of softwood versus hardwood by the white-rot fungus Pycnoporus coccineus.</title>
        <authorList>
            <person name="Couturier M."/>
            <person name="Navarro D."/>
            <person name="Chevret D."/>
            <person name="Henrissat B."/>
            <person name="Piumi F."/>
            <person name="Ruiz-Duenas F.J."/>
            <person name="Martinez A.T."/>
            <person name="Grigoriev I.V."/>
            <person name="Riley R."/>
            <person name="Lipzen A."/>
            <person name="Berrin J.G."/>
            <person name="Master E.R."/>
            <person name="Rosso M.N."/>
        </authorList>
    </citation>
    <scope>NUCLEOTIDE SEQUENCE [LARGE SCALE GENOMIC DNA]</scope>
    <source>
        <strain evidence="2 3">BRFM310</strain>
    </source>
</reference>
<name>A0A1Y2J583_TRAC3</name>
<organism evidence="2 3">
    <name type="scientific">Trametes coccinea (strain BRFM310)</name>
    <name type="common">Pycnoporus coccineus</name>
    <dbReference type="NCBI Taxonomy" id="1353009"/>
    <lineage>
        <taxon>Eukaryota</taxon>
        <taxon>Fungi</taxon>
        <taxon>Dikarya</taxon>
        <taxon>Basidiomycota</taxon>
        <taxon>Agaricomycotina</taxon>
        <taxon>Agaricomycetes</taxon>
        <taxon>Polyporales</taxon>
        <taxon>Polyporaceae</taxon>
        <taxon>Trametes</taxon>
    </lineage>
</organism>
<dbReference type="EMBL" id="KZ084088">
    <property type="protein sequence ID" value="OSD07352.1"/>
    <property type="molecule type" value="Genomic_DNA"/>
</dbReference>